<evidence type="ECO:0000256" key="6">
    <source>
        <dbReference type="SAM" id="Phobius"/>
    </source>
</evidence>
<proteinExistence type="predicted"/>
<evidence type="ECO:0000256" key="2">
    <source>
        <dbReference type="ARBA" id="ARBA00022692"/>
    </source>
</evidence>
<evidence type="ECO:0000313" key="8">
    <source>
        <dbReference type="Proteomes" id="UP000499080"/>
    </source>
</evidence>
<dbReference type="PANTHER" id="PTHR21421">
    <property type="entry name" value="GUSTATORY RECEPTOR"/>
    <property type="match status" value="1"/>
</dbReference>
<comment type="subcellular location">
    <subcellularLocation>
        <location evidence="1">Membrane</location>
        <topology evidence="1">Multi-pass membrane protein</topology>
    </subcellularLocation>
</comment>
<feature type="transmembrane region" description="Helical" evidence="6">
    <location>
        <begin position="168"/>
        <end position="187"/>
    </location>
</feature>
<dbReference type="GO" id="GO:0007606">
    <property type="term" value="P:sensory perception of chemical stimulus"/>
    <property type="evidence" value="ECO:0007669"/>
    <property type="project" value="TreeGrafter"/>
</dbReference>
<evidence type="ECO:0000256" key="4">
    <source>
        <dbReference type="ARBA" id="ARBA00023136"/>
    </source>
</evidence>
<dbReference type="GO" id="GO:0016020">
    <property type="term" value="C:membrane"/>
    <property type="evidence" value="ECO:0007669"/>
    <property type="project" value="UniProtKB-SubCell"/>
</dbReference>
<feature type="transmembrane region" description="Helical" evidence="6">
    <location>
        <begin position="6"/>
        <end position="23"/>
    </location>
</feature>
<evidence type="ECO:0000256" key="5">
    <source>
        <dbReference type="ARBA" id="ARBA00023170"/>
    </source>
</evidence>
<protein>
    <submittedName>
        <fullName evidence="7">Uncharacterized protein</fullName>
    </submittedName>
</protein>
<keyword evidence="2 6" id="KW-0812">Transmembrane</keyword>
<reference evidence="7 8" key="1">
    <citation type="journal article" date="2019" name="Sci. Rep.">
        <title>Orb-weaving spider Araneus ventricosus genome elucidates the spidroin gene catalogue.</title>
        <authorList>
            <person name="Kono N."/>
            <person name="Nakamura H."/>
            <person name="Ohtoshi R."/>
            <person name="Moran D.A.P."/>
            <person name="Shinohara A."/>
            <person name="Yoshida Y."/>
            <person name="Fujiwara M."/>
            <person name="Mori M."/>
            <person name="Tomita M."/>
            <person name="Arakawa K."/>
        </authorList>
    </citation>
    <scope>NUCLEOTIDE SEQUENCE [LARGE SCALE GENOMIC DNA]</scope>
</reference>
<dbReference type="GO" id="GO:0038023">
    <property type="term" value="F:signaling receptor activity"/>
    <property type="evidence" value="ECO:0007669"/>
    <property type="project" value="UniProtKB-ARBA"/>
</dbReference>
<evidence type="ECO:0000313" key="7">
    <source>
        <dbReference type="EMBL" id="GBM30008.1"/>
    </source>
</evidence>
<keyword evidence="4 6" id="KW-0472">Membrane</keyword>
<keyword evidence="5" id="KW-0675">Receptor</keyword>
<accession>A0A4Y2EPB5</accession>
<name>A0A4Y2EPB5_ARAVE</name>
<evidence type="ECO:0000256" key="3">
    <source>
        <dbReference type="ARBA" id="ARBA00022989"/>
    </source>
</evidence>
<keyword evidence="8" id="KW-1185">Reference proteome</keyword>
<comment type="caution">
    <text evidence="7">The sequence shown here is derived from an EMBL/GenBank/DDBJ whole genome shotgun (WGS) entry which is preliminary data.</text>
</comment>
<keyword evidence="3 6" id="KW-1133">Transmembrane helix</keyword>
<gene>
    <name evidence="7" type="ORF">AVEN_165583_1</name>
</gene>
<dbReference type="GO" id="GO:0051606">
    <property type="term" value="P:detection of stimulus"/>
    <property type="evidence" value="ECO:0007669"/>
    <property type="project" value="UniProtKB-ARBA"/>
</dbReference>
<dbReference type="AlphaFoldDB" id="A0A4Y2EPB5"/>
<evidence type="ECO:0000256" key="1">
    <source>
        <dbReference type="ARBA" id="ARBA00004141"/>
    </source>
</evidence>
<dbReference type="PANTHER" id="PTHR21421:SF29">
    <property type="entry name" value="GUSTATORY RECEPTOR 5A FOR TREHALOSE-RELATED"/>
    <property type="match status" value="1"/>
</dbReference>
<feature type="transmembrane region" description="Helical" evidence="6">
    <location>
        <begin position="94"/>
        <end position="116"/>
    </location>
</feature>
<dbReference type="EMBL" id="BGPR01000650">
    <property type="protein sequence ID" value="GBM30008.1"/>
    <property type="molecule type" value="Genomic_DNA"/>
</dbReference>
<sequence length="206" mass="23745">MHGLFIAFPSYYCFVCWCIKFLFSDFQSKSKDLIKLQDYRRILEAYEELNEAMTLANSFLSYPMFIEVLVDMIKLFWFGCNFAFMRDNDTQASIVFCFGIVQSLILLSIVLLPAAAANKAAYLAWEVVTSLPAWFPMQYKKIKMYVHQRFVSNVSLTLWDIYTIDKSLFITALGTILTYGVLLATLGNTQNPKNDNSSTNNLYIQQ</sequence>
<dbReference type="OrthoDB" id="6412238at2759"/>
<dbReference type="Proteomes" id="UP000499080">
    <property type="component" value="Unassembled WGS sequence"/>
</dbReference>
<organism evidence="7 8">
    <name type="scientific">Araneus ventricosus</name>
    <name type="common">Orbweaver spider</name>
    <name type="synonym">Epeira ventricosa</name>
    <dbReference type="NCBI Taxonomy" id="182803"/>
    <lineage>
        <taxon>Eukaryota</taxon>
        <taxon>Metazoa</taxon>
        <taxon>Ecdysozoa</taxon>
        <taxon>Arthropoda</taxon>
        <taxon>Chelicerata</taxon>
        <taxon>Arachnida</taxon>
        <taxon>Araneae</taxon>
        <taxon>Araneomorphae</taxon>
        <taxon>Entelegynae</taxon>
        <taxon>Araneoidea</taxon>
        <taxon>Araneidae</taxon>
        <taxon>Araneus</taxon>
    </lineage>
</organism>